<gene>
    <name evidence="5" type="ORF">NSCI0253_LOCUS14819</name>
</gene>
<evidence type="ECO:0000313" key="5">
    <source>
        <dbReference type="EMBL" id="CAD8840471.1"/>
    </source>
</evidence>
<feature type="region of interest" description="Disordered" evidence="4">
    <location>
        <begin position="1"/>
        <end position="34"/>
    </location>
</feature>
<keyword evidence="3" id="KW-0539">Nucleus</keyword>
<dbReference type="CDD" id="cd22965">
    <property type="entry name" value="DD_DPY30_SDC1"/>
    <property type="match status" value="1"/>
</dbReference>
<sequence length="120" mass="12317">MAAGSDAGPPAIGTADGSASSLTPGVSESQAYATPREGLAAEKLAVQPPATLGMHEVPLRKYLDEYVLPTLQPGVTAVCEEKPDNPVEWLAYYLLKNNPMNKPAPAEVAAASDTPAAGEA</sequence>
<evidence type="ECO:0000256" key="4">
    <source>
        <dbReference type="SAM" id="MobiDB-lite"/>
    </source>
</evidence>
<dbReference type="InterPro" id="IPR007858">
    <property type="entry name" value="Dpy-30_motif"/>
</dbReference>
<organism evidence="5">
    <name type="scientific">Noctiluca scintillans</name>
    <name type="common">Sea sparkle</name>
    <name type="synonym">Red tide dinoflagellate</name>
    <dbReference type="NCBI Taxonomy" id="2966"/>
    <lineage>
        <taxon>Eukaryota</taxon>
        <taxon>Sar</taxon>
        <taxon>Alveolata</taxon>
        <taxon>Dinophyceae</taxon>
        <taxon>Noctilucales</taxon>
        <taxon>Noctilucaceae</taxon>
        <taxon>Noctiluca</taxon>
    </lineage>
</organism>
<reference evidence="5" key="1">
    <citation type="submission" date="2021-01" db="EMBL/GenBank/DDBJ databases">
        <authorList>
            <person name="Corre E."/>
            <person name="Pelletier E."/>
            <person name="Niang G."/>
            <person name="Scheremetjew M."/>
            <person name="Finn R."/>
            <person name="Kale V."/>
            <person name="Holt S."/>
            <person name="Cochrane G."/>
            <person name="Meng A."/>
            <person name="Brown T."/>
            <person name="Cohen L."/>
        </authorList>
    </citation>
    <scope>NUCLEOTIDE SEQUENCE</scope>
</reference>
<dbReference type="Gene3D" id="1.20.890.10">
    <property type="entry name" value="cAMP-dependent protein kinase regulatory subunit, dimerization-anchoring domain"/>
    <property type="match status" value="1"/>
</dbReference>
<dbReference type="InterPro" id="IPR049629">
    <property type="entry name" value="DPY30_SDC1_DD"/>
</dbReference>
<evidence type="ECO:0000256" key="1">
    <source>
        <dbReference type="ARBA" id="ARBA00004123"/>
    </source>
</evidence>
<comment type="subcellular location">
    <subcellularLocation>
        <location evidence="1">Nucleus</location>
    </subcellularLocation>
</comment>
<dbReference type="Pfam" id="PF05186">
    <property type="entry name" value="Dpy-30"/>
    <property type="match status" value="1"/>
</dbReference>
<dbReference type="GO" id="GO:0005634">
    <property type="term" value="C:nucleus"/>
    <property type="evidence" value="ECO:0007669"/>
    <property type="project" value="UniProtKB-SubCell"/>
</dbReference>
<feature type="compositionally biased region" description="Polar residues" evidence="4">
    <location>
        <begin position="17"/>
        <end position="32"/>
    </location>
</feature>
<dbReference type="EMBL" id="HBFQ01021223">
    <property type="protein sequence ID" value="CAD8840471.1"/>
    <property type="molecule type" value="Transcribed_RNA"/>
</dbReference>
<protein>
    <submittedName>
        <fullName evidence="5">Uncharacterized protein</fullName>
    </submittedName>
</protein>
<proteinExistence type="inferred from homology"/>
<evidence type="ECO:0000256" key="3">
    <source>
        <dbReference type="ARBA" id="ARBA00023242"/>
    </source>
</evidence>
<accession>A0A7S1A2K1</accession>
<name>A0A7S1A2K1_NOCSC</name>
<comment type="similarity">
    <text evidence="2">Belongs to the dpy-30 family.</text>
</comment>
<evidence type="ECO:0000256" key="2">
    <source>
        <dbReference type="ARBA" id="ARBA00010849"/>
    </source>
</evidence>
<dbReference type="AlphaFoldDB" id="A0A7S1A2K1"/>